<dbReference type="Gene3D" id="1.10.10.10">
    <property type="entry name" value="Winged helix-like DNA-binding domain superfamily/Winged helix DNA-binding domain"/>
    <property type="match status" value="1"/>
</dbReference>
<feature type="active site" description="Nucleophile; methyl group acceptor" evidence="8">
    <location>
        <position position="133"/>
    </location>
</feature>
<dbReference type="GO" id="GO:0006307">
    <property type="term" value="P:DNA alkylation repair"/>
    <property type="evidence" value="ECO:0007669"/>
    <property type="project" value="UniProtKB-UniRule"/>
</dbReference>
<dbReference type="Gene3D" id="3.30.160.70">
    <property type="entry name" value="Methylated DNA-protein cysteine methyltransferase domain"/>
    <property type="match status" value="1"/>
</dbReference>
<dbReference type="PANTHER" id="PTHR10815:SF5">
    <property type="entry name" value="METHYLATED-DNA--PROTEIN-CYSTEINE METHYLTRANSFERASE"/>
    <property type="match status" value="1"/>
</dbReference>
<comment type="function">
    <text evidence="8">Involved in the cellular defense against the biological effects of O6-methylguanine (O6-MeG) and O4-methylthymine (O4-MeT) in DNA. Repairs the methylated nucleobase in DNA by stoichiometrically transferring the methyl group to a cysteine residue in the enzyme. This is a suicide reaction: the enzyme is irreversibly inactivated.</text>
</comment>
<keyword evidence="8" id="KW-0963">Cytoplasm</keyword>
<evidence type="ECO:0000259" key="9">
    <source>
        <dbReference type="Pfam" id="PF01035"/>
    </source>
</evidence>
<accession>A0A1T3P6N7</accession>
<dbReference type="PANTHER" id="PTHR10815">
    <property type="entry name" value="METHYLATED-DNA--PROTEIN-CYSTEINE METHYLTRANSFERASE"/>
    <property type="match status" value="1"/>
</dbReference>
<dbReference type="InterPro" id="IPR014048">
    <property type="entry name" value="MethylDNA_cys_MeTrfase_DNA-bd"/>
</dbReference>
<keyword evidence="12" id="KW-1185">Reference proteome</keyword>
<dbReference type="Pfam" id="PF02870">
    <property type="entry name" value="Methyltransf_1N"/>
    <property type="match status" value="1"/>
</dbReference>
<dbReference type="InterPro" id="IPR036388">
    <property type="entry name" value="WH-like_DNA-bd_sf"/>
</dbReference>
<evidence type="ECO:0000256" key="4">
    <source>
        <dbReference type="ARBA" id="ARBA00022679"/>
    </source>
</evidence>
<dbReference type="SUPFAM" id="SSF46767">
    <property type="entry name" value="Methylated DNA-protein cysteine methyltransferase, C-terminal domain"/>
    <property type="match status" value="1"/>
</dbReference>
<dbReference type="GO" id="GO:0003908">
    <property type="term" value="F:methylated-DNA-[protein]-cysteine S-methyltransferase activity"/>
    <property type="evidence" value="ECO:0007669"/>
    <property type="project" value="UniProtKB-UniRule"/>
</dbReference>
<dbReference type="EC" id="2.1.1.63" evidence="8"/>
<gene>
    <name evidence="11" type="ORF">B4N89_01475</name>
</gene>
<evidence type="ECO:0000259" key="10">
    <source>
        <dbReference type="Pfam" id="PF02870"/>
    </source>
</evidence>
<comment type="catalytic activity">
    <reaction evidence="7 8">
        <text>a 6-O-methyl-2'-deoxyguanosine in DNA + L-cysteinyl-[protein] = S-methyl-L-cysteinyl-[protein] + a 2'-deoxyguanosine in DNA</text>
        <dbReference type="Rhea" id="RHEA:24000"/>
        <dbReference type="Rhea" id="RHEA-COMP:10131"/>
        <dbReference type="Rhea" id="RHEA-COMP:10132"/>
        <dbReference type="Rhea" id="RHEA-COMP:11367"/>
        <dbReference type="Rhea" id="RHEA-COMP:11368"/>
        <dbReference type="ChEBI" id="CHEBI:29950"/>
        <dbReference type="ChEBI" id="CHEBI:82612"/>
        <dbReference type="ChEBI" id="CHEBI:85445"/>
        <dbReference type="ChEBI" id="CHEBI:85448"/>
        <dbReference type="EC" id="2.1.1.63"/>
    </reaction>
</comment>
<dbReference type="InterPro" id="IPR036217">
    <property type="entry name" value="MethylDNA_cys_MeTrfase_DNAb"/>
</dbReference>
<evidence type="ECO:0000256" key="8">
    <source>
        <dbReference type="HAMAP-Rule" id="MF_00772"/>
    </source>
</evidence>
<dbReference type="NCBIfam" id="TIGR00589">
    <property type="entry name" value="ogt"/>
    <property type="match status" value="1"/>
</dbReference>
<dbReference type="HAMAP" id="MF_00772">
    <property type="entry name" value="OGT"/>
    <property type="match status" value="1"/>
</dbReference>
<comment type="catalytic activity">
    <reaction evidence="1 8">
        <text>a 4-O-methyl-thymidine in DNA + L-cysteinyl-[protein] = a thymidine in DNA + S-methyl-L-cysteinyl-[protein]</text>
        <dbReference type="Rhea" id="RHEA:53428"/>
        <dbReference type="Rhea" id="RHEA-COMP:10131"/>
        <dbReference type="Rhea" id="RHEA-COMP:10132"/>
        <dbReference type="Rhea" id="RHEA-COMP:13555"/>
        <dbReference type="Rhea" id="RHEA-COMP:13556"/>
        <dbReference type="ChEBI" id="CHEBI:29950"/>
        <dbReference type="ChEBI" id="CHEBI:82612"/>
        <dbReference type="ChEBI" id="CHEBI:137386"/>
        <dbReference type="ChEBI" id="CHEBI:137387"/>
        <dbReference type="EC" id="2.1.1.63"/>
    </reaction>
</comment>
<dbReference type="InterPro" id="IPR036631">
    <property type="entry name" value="MGMT_N_sf"/>
</dbReference>
<evidence type="ECO:0000256" key="5">
    <source>
        <dbReference type="ARBA" id="ARBA00022763"/>
    </source>
</evidence>
<comment type="similarity">
    <text evidence="2 8">Belongs to the MGMT family.</text>
</comment>
<name>A0A1T3P6N7_9ACTN</name>
<dbReference type="Pfam" id="PF01035">
    <property type="entry name" value="DNA_binding_1"/>
    <property type="match status" value="1"/>
</dbReference>
<evidence type="ECO:0000313" key="12">
    <source>
        <dbReference type="Proteomes" id="UP000190037"/>
    </source>
</evidence>
<evidence type="ECO:0000256" key="2">
    <source>
        <dbReference type="ARBA" id="ARBA00008711"/>
    </source>
</evidence>
<organism evidence="11 12">
    <name type="scientific">Embleya scabrispora</name>
    <dbReference type="NCBI Taxonomy" id="159449"/>
    <lineage>
        <taxon>Bacteria</taxon>
        <taxon>Bacillati</taxon>
        <taxon>Actinomycetota</taxon>
        <taxon>Actinomycetes</taxon>
        <taxon>Kitasatosporales</taxon>
        <taxon>Streptomycetaceae</taxon>
        <taxon>Embleya</taxon>
    </lineage>
</organism>
<dbReference type="FunFam" id="1.10.10.10:FF:000214">
    <property type="entry name" value="Methylated-DNA--protein-cysteine methyltransferase"/>
    <property type="match status" value="1"/>
</dbReference>
<dbReference type="SUPFAM" id="SSF53155">
    <property type="entry name" value="Methylated DNA-protein cysteine methyltransferase domain"/>
    <property type="match status" value="1"/>
</dbReference>
<dbReference type="InterPro" id="IPR023546">
    <property type="entry name" value="MGMT"/>
</dbReference>
<proteinExistence type="inferred from homology"/>
<keyword evidence="4 8" id="KW-0808">Transferase</keyword>
<dbReference type="RefSeq" id="WP_078979036.1">
    <property type="nucleotide sequence ID" value="NZ_MWQN01000001.1"/>
</dbReference>
<keyword evidence="3 8" id="KW-0489">Methyltransferase</keyword>
<dbReference type="Proteomes" id="UP000190037">
    <property type="component" value="Unassembled WGS sequence"/>
</dbReference>
<dbReference type="STRING" id="159449.B4N89_01475"/>
<dbReference type="OrthoDB" id="9802228at2"/>
<sequence>MTVHTTLDSPLGELLLIGEERPDGTVALTSLSVPGQNGGARVPADSRADATVFAEPVRQLGAYFAGELRDFDLPLAPRGSAFQERIWAAVDAIPYGTTTTYGAIAQRVGTSRAGVRAVGTAIGANPLLLIRPCHRVIGADGALRGYAGGLDRKEYLLDHEGALPARLG</sequence>
<feature type="domain" description="Methylated-DNA-[protein]-cysteine S-methyltransferase DNA binding" evidence="9">
    <location>
        <begin position="81"/>
        <end position="162"/>
    </location>
</feature>
<dbReference type="AlphaFoldDB" id="A0A1T3P6N7"/>
<dbReference type="CDD" id="cd06445">
    <property type="entry name" value="ATase"/>
    <property type="match status" value="1"/>
</dbReference>
<comment type="miscellaneous">
    <text evidence="8">This enzyme catalyzes only one turnover and therefore is not strictly catalytic. According to one definition, an enzyme is a biocatalyst that acts repeatedly and over many reaction cycles.</text>
</comment>
<comment type="caution">
    <text evidence="11">The sequence shown here is derived from an EMBL/GenBank/DDBJ whole genome shotgun (WGS) entry which is preliminary data.</text>
</comment>
<reference evidence="11 12" key="1">
    <citation type="submission" date="2017-03" db="EMBL/GenBank/DDBJ databases">
        <title>Draft genome sequence of Streptomyces scabrisporus NF3, endophyte isolated from Amphipterygium adstringens.</title>
        <authorList>
            <person name="Vazquez M."/>
            <person name="Ceapa C.D."/>
            <person name="Rodriguez Luna D."/>
            <person name="Sanchez Esquivel S."/>
        </authorList>
    </citation>
    <scope>NUCLEOTIDE SEQUENCE [LARGE SCALE GENOMIC DNA]</scope>
    <source>
        <strain evidence="11 12">NF3</strain>
    </source>
</reference>
<dbReference type="EMBL" id="MWQN01000001">
    <property type="protein sequence ID" value="OPC84736.1"/>
    <property type="molecule type" value="Genomic_DNA"/>
</dbReference>
<evidence type="ECO:0000256" key="1">
    <source>
        <dbReference type="ARBA" id="ARBA00001286"/>
    </source>
</evidence>
<keyword evidence="5 8" id="KW-0227">DNA damage</keyword>
<evidence type="ECO:0000256" key="7">
    <source>
        <dbReference type="ARBA" id="ARBA00049348"/>
    </source>
</evidence>
<dbReference type="GO" id="GO:0005737">
    <property type="term" value="C:cytoplasm"/>
    <property type="evidence" value="ECO:0007669"/>
    <property type="project" value="UniProtKB-SubCell"/>
</dbReference>
<evidence type="ECO:0000256" key="6">
    <source>
        <dbReference type="ARBA" id="ARBA00023204"/>
    </source>
</evidence>
<comment type="subcellular location">
    <subcellularLocation>
        <location evidence="8">Cytoplasm</location>
    </subcellularLocation>
</comment>
<evidence type="ECO:0000256" key="3">
    <source>
        <dbReference type="ARBA" id="ARBA00022603"/>
    </source>
</evidence>
<evidence type="ECO:0000313" key="11">
    <source>
        <dbReference type="EMBL" id="OPC84736.1"/>
    </source>
</evidence>
<protein>
    <recommendedName>
        <fullName evidence="8">Methylated-DNA--protein-cysteine methyltransferase</fullName>
        <ecNumber evidence="8">2.1.1.63</ecNumber>
    </recommendedName>
    <alternativeName>
        <fullName evidence="8">6-O-methylguanine-DNA methyltransferase</fullName>
        <shortName evidence="8">MGMT</shortName>
    </alternativeName>
    <alternativeName>
        <fullName evidence="8">O-6-methylguanine-DNA-alkyltransferase</fullName>
    </alternativeName>
</protein>
<dbReference type="GO" id="GO:0032259">
    <property type="term" value="P:methylation"/>
    <property type="evidence" value="ECO:0007669"/>
    <property type="project" value="UniProtKB-KW"/>
</dbReference>
<keyword evidence="6 8" id="KW-0234">DNA repair</keyword>
<feature type="domain" description="Methylguanine DNA methyltransferase ribonuclease-like" evidence="10">
    <location>
        <begin position="3"/>
        <end position="77"/>
    </location>
</feature>
<dbReference type="InterPro" id="IPR008332">
    <property type="entry name" value="MethylG_MeTrfase_N"/>
</dbReference>